<keyword evidence="10 11" id="KW-0807">Transducer</keyword>
<protein>
    <submittedName>
        <fullName evidence="14">Olfactory receptor 7G3</fullName>
    </submittedName>
</protein>
<comment type="subcellular location">
    <subcellularLocation>
        <location evidence="1">Cell membrane</location>
        <topology evidence="1">Multi-pass membrane protein</topology>
    </subcellularLocation>
</comment>
<dbReference type="Pfam" id="PF00001">
    <property type="entry name" value="7tm_1"/>
    <property type="match status" value="1"/>
</dbReference>
<dbReference type="STRING" id="885580.ENSFDAP00000015278"/>
<keyword evidence="15" id="KW-1185">Reference proteome</keyword>
<dbReference type="CDD" id="cd00637">
    <property type="entry name" value="7tm_classA_rhodopsin-like"/>
    <property type="match status" value="1"/>
</dbReference>
<dbReference type="PROSITE" id="PS00237">
    <property type="entry name" value="G_PROTEIN_RECEP_F1_1"/>
    <property type="match status" value="1"/>
</dbReference>
<dbReference type="PROSITE" id="PS50262">
    <property type="entry name" value="G_PROTEIN_RECEP_F1_2"/>
    <property type="match status" value="2"/>
</dbReference>
<feature type="transmembrane region" description="Helical" evidence="12">
    <location>
        <begin position="59"/>
        <end position="79"/>
    </location>
</feature>
<feature type="transmembrane region" description="Helical" evidence="12">
    <location>
        <begin position="266"/>
        <end position="284"/>
    </location>
</feature>
<organism evidence="14 15">
    <name type="scientific">Fukomys damarensis</name>
    <name type="common">Damaraland mole rat</name>
    <name type="synonym">Cryptomys damarensis</name>
    <dbReference type="NCBI Taxonomy" id="885580"/>
    <lineage>
        <taxon>Eukaryota</taxon>
        <taxon>Metazoa</taxon>
        <taxon>Chordata</taxon>
        <taxon>Craniata</taxon>
        <taxon>Vertebrata</taxon>
        <taxon>Euteleostomi</taxon>
        <taxon>Mammalia</taxon>
        <taxon>Eutheria</taxon>
        <taxon>Euarchontoglires</taxon>
        <taxon>Glires</taxon>
        <taxon>Rodentia</taxon>
        <taxon>Hystricomorpha</taxon>
        <taxon>Bathyergidae</taxon>
        <taxon>Fukomys</taxon>
    </lineage>
</organism>
<feature type="domain" description="G-protein coupled receptors family 1 profile" evidence="13">
    <location>
        <begin position="167"/>
        <end position="416"/>
    </location>
</feature>
<feature type="transmembrane region" description="Helical" evidence="12">
    <location>
        <begin position="227"/>
        <end position="246"/>
    </location>
</feature>
<keyword evidence="8 12" id="KW-0472">Membrane</keyword>
<keyword evidence="9 11" id="KW-0675">Receptor</keyword>
<dbReference type="Gene3D" id="1.20.1070.10">
    <property type="entry name" value="Rhodopsin 7-helix transmembrane proteins"/>
    <property type="match status" value="2"/>
</dbReference>
<proteinExistence type="inferred from homology"/>
<evidence type="ECO:0000256" key="7">
    <source>
        <dbReference type="ARBA" id="ARBA00023040"/>
    </source>
</evidence>
<reference evidence="14 15" key="1">
    <citation type="submission" date="2013-11" db="EMBL/GenBank/DDBJ databases">
        <title>The Damaraland mole rat (Fukomys damarensis) genome and evolution of African mole rats.</title>
        <authorList>
            <person name="Gladyshev V.N."/>
            <person name="Fang X."/>
        </authorList>
    </citation>
    <scope>NUCLEOTIDE SEQUENCE [LARGE SCALE GENOMIC DNA]</scope>
    <source>
        <tissue evidence="14">Liver</tissue>
    </source>
</reference>
<evidence type="ECO:0000256" key="10">
    <source>
        <dbReference type="ARBA" id="ARBA00023224"/>
    </source>
</evidence>
<evidence type="ECO:0000256" key="1">
    <source>
        <dbReference type="ARBA" id="ARBA00004651"/>
    </source>
</evidence>
<feature type="transmembrane region" description="Helical" evidence="12">
    <location>
        <begin position="398"/>
        <end position="418"/>
    </location>
</feature>
<keyword evidence="4 11" id="KW-0812">Transmembrane</keyword>
<keyword evidence="2" id="KW-1003">Cell membrane</keyword>
<feature type="transmembrane region" description="Helical" evidence="12">
    <location>
        <begin position="188"/>
        <end position="207"/>
    </location>
</feature>
<keyword evidence="7 11" id="KW-0297">G-protein coupled receptor</keyword>
<evidence type="ECO:0000256" key="4">
    <source>
        <dbReference type="ARBA" id="ARBA00022692"/>
    </source>
</evidence>
<feature type="transmembrane region" description="Helical" evidence="12">
    <location>
        <begin position="91"/>
        <end position="115"/>
    </location>
</feature>
<dbReference type="InterPro" id="IPR017452">
    <property type="entry name" value="GPCR_Rhodpsn_7TM"/>
</dbReference>
<gene>
    <name evidence="14" type="ORF">H920_08106</name>
</gene>
<dbReference type="GO" id="GO:0005886">
    <property type="term" value="C:plasma membrane"/>
    <property type="evidence" value="ECO:0007669"/>
    <property type="project" value="UniProtKB-SubCell"/>
</dbReference>
<dbReference type="GO" id="GO:0004984">
    <property type="term" value="F:olfactory receptor activity"/>
    <property type="evidence" value="ECO:0007669"/>
    <property type="project" value="InterPro"/>
</dbReference>
<dbReference type="SUPFAM" id="SSF81321">
    <property type="entry name" value="Family A G protein-coupled receptor-like"/>
    <property type="match status" value="2"/>
</dbReference>
<dbReference type="PRINTS" id="PR00237">
    <property type="entry name" value="GPCRRHODOPSN"/>
</dbReference>
<dbReference type="FunFam" id="1.20.1070.10:FF:000009">
    <property type="entry name" value="Olfactory receptor"/>
    <property type="match status" value="1"/>
</dbReference>
<keyword evidence="6 12" id="KW-1133">Transmembrane helix</keyword>
<feature type="transmembrane region" description="Helical" evidence="12">
    <location>
        <begin position="152"/>
        <end position="176"/>
    </location>
</feature>
<dbReference type="InterPro" id="IPR000276">
    <property type="entry name" value="GPCR_Rhodpsn"/>
</dbReference>
<evidence type="ECO:0000256" key="12">
    <source>
        <dbReference type="SAM" id="Phobius"/>
    </source>
</evidence>
<evidence type="ECO:0000313" key="15">
    <source>
        <dbReference type="Proteomes" id="UP000028990"/>
    </source>
</evidence>
<evidence type="ECO:0000256" key="2">
    <source>
        <dbReference type="ARBA" id="ARBA00022475"/>
    </source>
</evidence>
<dbReference type="PRINTS" id="PR00245">
    <property type="entry name" value="OLFACTORYR"/>
</dbReference>
<dbReference type="Pfam" id="PF13853">
    <property type="entry name" value="7tm_4"/>
    <property type="match status" value="1"/>
</dbReference>
<feature type="transmembrane region" description="Helical" evidence="12">
    <location>
        <begin position="363"/>
        <end position="386"/>
    </location>
</feature>
<dbReference type="EMBL" id="KN122414">
    <property type="protein sequence ID" value="KFO30496.1"/>
    <property type="molecule type" value="Genomic_DNA"/>
</dbReference>
<dbReference type="CDD" id="cd15234">
    <property type="entry name" value="7tmA_OR7-like"/>
    <property type="match status" value="1"/>
</dbReference>
<evidence type="ECO:0000256" key="8">
    <source>
        <dbReference type="ARBA" id="ARBA00023136"/>
    </source>
</evidence>
<dbReference type="AlphaFoldDB" id="A0A091E5V2"/>
<evidence type="ECO:0000256" key="6">
    <source>
        <dbReference type="ARBA" id="ARBA00022989"/>
    </source>
</evidence>
<evidence type="ECO:0000259" key="13">
    <source>
        <dbReference type="PROSITE" id="PS50262"/>
    </source>
</evidence>
<evidence type="ECO:0000256" key="11">
    <source>
        <dbReference type="RuleBase" id="RU000688"/>
    </source>
</evidence>
<evidence type="ECO:0000256" key="9">
    <source>
        <dbReference type="ARBA" id="ARBA00023170"/>
    </source>
</evidence>
<evidence type="ECO:0000256" key="5">
    <source>
        <dbReference type="ARBA" id="ARBA00022725"/>
    </source>
</evidence>
<dbReference type="InterPro" id="IPR000725">
    <property type="entry name" value="Olfact_rcpt"/>
</dbReference>
<sequence>MKTQNLTSFSEFHLLGFSEDPDLQLILFGLFLSMYLVTVLGNLLIILAVISDSHLHTPMYFFLSNLSLSDICFISTMVPKMIVGNVTQNRVISYVGCLTQMSFYILFGCMDHMLLTVMGYDRFMNEMNPGNFSEIAEFFLLGLSEDPDLQPVLFALFLSTYLVTVLGNLVIILVIFHDSHLHTPMYFFLSNLSFVDICFTTTTIPKMLVNIQLHSKSISYTGCLTQIWFALAFLGFENGILVAMAYDRFVAICHPLRYNVIMNPKLCWLLVLLSFLISVLDAMLHTLMALRLSFCTNLEIPHFFCELAHILKLSCSDILMNNILVYVVTGLLGVVPLSGIIFSYTQIVSSVLKIPSAGGKYKAFSICVSHLIVVSLFYGTGFGVYLSSTGTLSSRKSAVASVMYTVVTPMMNPFIYSLRNKDMIGALRRFIFRTTSFP</sequence>
<evidence type="ECO:0000313" key="14">
    <source>
        <dbReference type="EMBL" id="KFO30496.1"/>
    </source>
</evidence>
<feature type="transmembrane region" description="Helical" evidence="12">
    <location>
        <begin position="323"/>
        <end position="342"/>
    </location>
</feature>
<dbReference type="PANTHER" id="PTHR48001">
    <property type="entry name" value="OLFACTORY RECEPTOR"/>
    <property type="match status" value="1"/>
</dbReference>
<comment type="similarity">
    <text evidence="11">Belongs to the G-protein coupled receptor 1 family.</text>
</comment>
<feature type="domain" description="G-protein coupled receptors family 1 profile" evidence="13">
    <location>
        <begin position="41"/>
        <end position="129"/>
    </location>
</feature>
<evidence type="ECO:0000256" key="3">
    <source>
        <dbReference type="ARBA" id="ARBA00022606"/>
    </source>
</evidence>
<feature type="transmembrane region" description="Helical" evidence="12">
    <location>
        <begin position="25"/>
        <end position="47"/>
    </location>
</feature>
<dbReference type="eggNOG" id="ENOG502T9M5">
    <property type="taxonomic scope" value="Eukaryota"/>
</dbReference>
<keyword evidence="5" id="KW-0552">Olfaction</keyword>
<name>A0A091E5V2_FUKDA</name>
<dbReference type="GO" id="GO:0004930">
    <property type="term" value="F:G protein-coupled receptor activity"/>
    <property type="evidence" value="ECO:0007669"/>
    <property type="project" value="UniProtKB-KW"/>
</dbReference>
<dbReference type="Proteomes" id="UP000028990">
    <property type="component" value="Unassembled WGS sequence"/>
</dbReference>
<accession>A0A091E5V2</accession>
<keyword evidence="3" id="KW-0716">Sensory transduction</keyword>